<dbReference type="PANTHER" id="PTHR24320:SF236">
    <property type="entry name" value="SHORT-CHAIN DEHYDROGENASE-RELATED"/>
    <property type="match status" value="1"/>
</dbReference>
<dbReference type="OrthoDB" id="191139at2759"/>
<dbReference type="Pfam" id="PF00106">
    <property type="entry name" value="adh_short"/>
    <property type="match status" value="1"/>
</dbReference>
<keyword evidence="3" id="KW-0560">Oxidoreductase</keyword>
<keyword evidence="5" id="KW-1185">Reference proteome</keyword>
<name>A0A448YG92_BRENA</name>
<dbReference type="InParanoid" id="A0A448YG92"/>
<reference evidence="4 5" key="1">
    <citation type="submission" date="2018-12" db="EMBL/GenBank/DDBJ databases">
        <authorList>
            <person name="Tiukova I."/>
            <person name="Dainat J."/>
        </authorList>
    </citation>
    <scope>NUCLEOTIDE SEQUENCE [LARGE SCALE GENOMIC DNA]</scope>
</reference>
<protein>
    <submittedName>
        <fullName evidence="4">DEKNAAC100215</fullName>
    </submittedName>
</protein>
<proteinExistence type="inferred from homology"/>
<keyword evidence="2" id="KW-0521">NADP</keyword>
<dbReference type="EMBL" id="CAACVR010000001">
    <property type="protein sequence ID" value="VEU19896.1"/>
    <property type="molecule type" value="Genomic_DNA"/>
</dbReference>
<dbReference type="SUPFAM" id="SSF51735">
    <property type="entry name" value="NAD(P)-binding Rossmann-fold domains"/>
    <property type="match status" value="1"/>
</dbReference>
<dbReference type="STRING" id="13370.A0A448YG92"/>
<evidence type="ECO:0000256" key="1">
    <source>
        <dbReference type="ARBA" id="ARBA00006484"/>
    </source>
</evidence>
<organism evidence="4 5">
    <name type="scientific">Brettanomyces naardenensis</name>
    <name type="common">Yeast</name>
    <dbReference type="NCBI Taxonomy" id="13370"/>
    <lineage>
        <taxon>Eukaryota</taxon>
        <taxon>Fungi</taxon>
        <taxon>Dikarya</taxon>
        <taxon>Ascomycota</taxon>
        <taxon>Saccharomycotina</taxon>
        <taxon>Pichiomycetes</taxon>
        <taxon>Pichiales</taxon>
        <taxon>Pichiaceae</taxon>
        <taxon>Brettanomyces</taxon>
    </lineage>
</organism>
<evidence type="ECO:0000256" key="3">
    <source>
        <dbReference type="ARBA" id="ARBA00023002"/>
    </source>
</evidence>
<dbReference type="GO" id="GO:0016491">
    <property type="term" value="F:oxidoreductase activity"/>
    <property type="evidence" value="ECO:0007669"/>
    <property type="project" value="UniProtKB-KW"/>
</dbReference>
<dbReference type="PRINTS" id="PR00081">
    <property type="entry name" value="GDHRDH"/>
</dbReference>
<sequence>MGFADWFKVMGLADWYQFLGHSRPFAPTFVDKDYPDLTGKVYLVTGGGTGIGYEVTKKLLGKNAKVWILGRNPAKLQKSVDTFKEEFPGAKLETIVADLADLATIKPAAVEFLKKETKLNGIIHNAGVMTPPSGSKTKQGYELQLGTNNVGPFLLQTFLDDLIIAIAKAEPPNTVRILWVSSSAHLMSCGNGGIQWEDLNYEKAAPGLTTQATAYGQSKAIDIYLSILWAKKHPNSGVVSVTCHPGNLKTELMRTTDVGRIGEIALAILSPLHPAYLGAFTELFAVLSPTLTTADDGAYIIPWGKVGRIRQDVKDGAEGENGEKLWTWLEKQIAPYL</sequence>
<dbReference type="PANTHER" id="PTHR24320">
    <property type="entry name" value="RETINOL DEHYDROGENASE"/>
    <property type="match status" value="1"/>
</dbReference>
<dbReference type="AlphaFoldDB" id="A0A448YG92"/>
<dbReference type="Proteomes" id="UP000290900">
    <property type="component" value="Unassembled WGS sequence"/>
</dbReference>
<accession>A0A448YG92</accession>
<evidence type="ECO:0000313" key="4">
    <source>
        <dbReference type="EMBL" id="VEU19896.1"/>
    </source>
</evidence>
<dbReference type="Gene3D" id="3.40.50.720">
    <property type="entry name" value="NAD(P)-binding Rossmann-like Domain"/>
    <property type="match status" value="1"/>
</dbReference>
<dbReference type="InterPro" id="IPR002347">
    <property type="entry name" value="SDR_fam"/>
</dbReference>
<gene>
    <name evidence="4" type="ORF">BRENAR_LOCUS631</name>
</gene>
<dbReference type="InterPro" id="IPR036291">
    <property type="entry name" value="NAD(P)-bd_dom_sf"/>
</dbReference>
<evidence type="ECO:0000313" key="5">
    <source>
        <dbReference type="Proteomes" id="UP000290900"/>
    </source>
</evidence>
<comment type="similarity">
    <text evidence="1">Belongs to the short-chain dehydrogenases/reductases (SDR) family.</text>
</comment>
<evidence type="ECO:0000256" key="2">
    <source>
        <dbReference type="ARBA" id="ARBA00022857"/>
    </source>
</evidence>